<evidence type="ECO:0000313" key="1">
    <source>
        <dbReference type="EMBL" id="NEC23161.1"/>
    </source>
</evidence>
<proteinExistence type="predicted"/>
<reference evidence="1 2" key="1">
    <citation type="submission" date="2020-01" db="EMBL/GenBank/DDBJ databases">
        <title>Insect and environment-associated Actinomycetes.</title>
        <authorList>
            <person name="Currrie C."/>
            <person name="Chevrette M."/>
            <person name="Carlson C."/>
            <person name="Stubbendieck R."/>
            <person name="Wendt-Pienkowski E."/>
        </authorList>
    </citation>
    <scope>NUCLEOTIDE SEQUENCE [LARGE SCALE GENOMIC DNA]</scope>
    <source>
        <strain evidence="1 2">SID7590</strain>
    </source>
</reference>
<dbReference type="NCBIfam" id="TIGR02243">
    <property type="entry name" value="putative baseplate assembly protein"/>
    <property type="match status" value="1"/>
</dbReference>
<dbReference type="RefSeq" id="WP_164207492.1">
    <property type="nucleotide sequence ID" value="NZ_JAAGMP010001484.1"/>
</dbReference>
<gene>
    <name evidence="1" type="ORF">G3I50_33675</name>
</gene>
<name>A0A7K3S6M8_9ACTN</name>
<protein>
    <submittedName>
        <fullName evidence="1">Putative baseplate assembly protein</fullName>
    </submittedName>
</protein>
<dbReference type="AlphaFoldDB" id="A0A7K3S6M8"/>
<dbReference type="Proteomes" id="UP000469670">
    <property type="component" value="Unassembled WGS sequence"/>
</dbReference>
<evidence type="ECO:0000313" key="2">
    <source>
        <dbReference type="Proteomes" id="UP000469670"/>
    </source>
</evidence>
<comment type="caution">
    <text evidence="1">The sequence shown here is derived from an EMBL/GenBank/DDBJ whole genome shotgun (WGS) entry which is preliminary data.</text>
</comment>
<dbReference type="InterPro" id="IPR011749">
    <property type="entry name" value="CHP02243"/>
</dbReference>
<feature type="non-terminal residue" evidence="1">
    <location>
        <position position="411"/>
    </location>
</feature>
<sequence length="411" mass="44192">MLPTPDLDDRRFQDLMDEARRLIARRCPEWTDHNPSDPGSTLVEAFAMMADQMIHRINQVPDRLYVKFLDLIGLRMLPPAAARTPVTFWSTAPVTEAPLVIRGGTRVATLRTETEEAVSFRTDGDVAMVPGPLAHVVTQNHGDDRPQDREFGSHGMRAPFPAFGSVPQPGDAVLLGLERAVPGCAVRIEFDGRIDGVGVDPQAPPLVWEAWDGSVWSVCEVSTDETGGLNRSGNIVVHVPDAHDTAVLGGRTAAWLRARVIEPEDGLPGYTSSPVVRGLSTVTVGATVTATHVEVVDREYLDDAEGVPGQRFAVPHGPVLTPYGDPYVEVAPRGDEPAWEVWTRVDDFAGSGPDDRHFVLDAVACEVQFGPAVREPDGSLRQYGAVPADGASVRLRGFAVGGGQRGNVPAG</sequence>
<dbReference type="EMBL" id="JAAGMP010001484">
    <property type="protein sequence ID" value="NEC23161.1"/>
    <property type="molecule type" value="Genomic_DNA"/>
</dbReference>
<accession>A0A7K3S6M8</accession>
<organism evidence="1 2">
    <name type="scientific">Streptomyces parvus</name>
    <dbReference type="NCBI Taxonomy" id="66428"/>
    <lineage>
        <taxon>Bacteria</taxon>
        <taxon>Bacillati</taxon>
        <taxon>Actinomycetota</taxon>
        <taxon>Actinomycetes</taxon>
        <taxon>Kitasatosporales</taxon>
        <taxon>Streptomycetaceae</taxon>
        <taxon>Streptomyces</taxon>
    </lineage>
</organism>